<accession>A0ABP0ER42</accession>
<dbReference type="PANTHER" id="PTHR10815">
    <property type="entry name" value="METHYLATED-DNA--PROTEIN-CYSTEINE METHYLTRANSFERASE"/>
    <property type="match status" value="1"/>
</dbReference>
<dbReference type="InterPro" id="IPR008332">
    <property type="entry name" value="MethylG_MeTrfase_N"/>
</dbReference>
<comment type="catalytic activity">
    <reaction evidence="6">
        <text>a 6-O-methyl-2'-deoxyguanosine in DNA + L-cysteinyl-[protein] = S-methyl-L-cysteinyl-[protein] + a 2'-deoxyguanosine in DNA</text>
        <dbReference type="Rhea" id="RHEA:24000"/>
        <dbReference type="Rhea" id="RHEA-COMP:10131"/>
        <dbReference type="Rhea" id="RHEA-COMP:10132"/>
        <dbReference type="Rhea" id="RHEA-COMP:11367"/>
        <dbReference type="Rhea" id="RHEA-COMP:11368"/>
        <dbReference type="ChEBI" id="CHEBI:29950"/>
        <dbReference type="ChEBI" id="CHEBI:82612"/>
        <dbReference type="ChEBI" id="CHEBI:85445"/>
        <dbReference type="ChEBI" id="CHEBI:85448"/>
        <dbReference type="EC" id="2.1.1.63"/>
    </reaction>
</comment>
<evidence type="ECO:0000313" key="9">
    <source>
        <dbReference type="EMBL" id="CAK8053960.1"/>
    </source>
</evidence>
<evidence type="ECO:0000256" key="6">
    <source>
        <dbReference type="ARBA" id="ARBA00049348"/>
    </source>
</evidence>
<dbReference type="InterPro" id="IPR001497">
    <property type="entry name" value="MethylDNA_cys_MeTrfase_AS"/>
</dbReference>
<dbReference type="Proteomes" id="UP001314241">
    <property type="component" value="Unassembled WGS sequence"/>
</dbReference>
<evidence type="ECO:0000256" key="4">
    <source>
        <dbReference type="ARBA" id="ARBA00022763"/>
    </source>
</evidence>
<evidence type="ECO:0000313" key="10">
    <source>
        <dbReference type="Proteomes" id="UP001314241"/>
    </source>
</evidence>
<organism evidence="9 10">
    <name type="scientific">Eupransor demetentiae</name>
    <dbReference type="NCBI Taxonomy" id="3109584"/>
    <lineage>
        <taxon>Bacteria</taxon>
        <taxon>Bacillati</taxon>
        <taxon>Bacillota</taxon>
        <taxon>Bacilli</taxon>
        <taxon>Lactobacillales</taxon>
        <taxon>Lactobacillaceae</taxon>
        <taxon>Eupransor</taxon>
    </lineage>
</organism>
<sequence>MYYFTKAASPLGDLTLVSDGQRLTGLYLPNQKYFLAGIATDKLQQTDSLPIFQISRDWLTNYFTGQSRDTKLPPLSLKGSDFRHLVWQELLTIPFGELRTYGEIANEVADKMGRTSMSSQAVGAAISHNPISILVPCHRVISTSNNLTGYAGGIPAKIKLLEIEGHTLSDFKLPKN</sequence>
<dbReference type="InterPro" id="IPR014048">
    <property type="entry name" value="MethylDNA_cys_MeTrfase_DNA-bd"/>
</dbReference>
<dbReference type="EC" id="2.1.1.63" evidence="9"/>
<dbReference type="Pfam" id="PF01035">
    <property type="entry name" value="DNA_binding_1"/>
    <property type="match status" value="1"/>
</dbReference>
<evidence type="ECO:0000256" key="1">
    <source>
        <dbReference type="ARBA" id="ARBA00001286"/>
    </source>
</evidence>
<keyword evidence="5" id="KW-0234">DNA repair</keyword>
<dbReference type="CDD" id="cd06445">
    <property type="entry name" value="ATase"/>
    <property type="match status" value="1"/>
</dbReference>
<feature type="domain" description="Methylated-DNA-[protein]-cysteine S-methyltransferase DNA binding" evidence="7">
    <location>
        <begin position="81"/>
        <end position="165"/>
    </location>
</feature>
<dbReference type="Gene3D" id="3.30.160.70">
    <property type="entry name" value="Methylated DNA-protein cysteine methyltransferase domain"/>
    <property type="match status" value="1"/>
</dbReference>
<comment type="catalytic activity">
    <reaction evidence="1">
        <text>a 4-O-methyl-thymidine in DNA + L-cysteinyl-[protein] = a thymidine in DNA + S-methyl-L-cysteinyl-[protein]</text>
        <dbReference type="Rhea" id="RHEA:53428"/>
        <dbReference type="Rhea" id="RHEA-COMP:10131"/>
        <dbReference type="Rhea" id="RHEA-COMP:10132"/>
        <dbReference type="Rhea" id="RHEA-COMP:13555"/>
        <dbReference type="Rhea" id="RHEA-COMP:13556"/>
        <dbReference type="ChEBI" id="CHEBI:29950"/>
        <dbReference type="ChEBI" id="CHEBI:82612"/>
        <dbReference type="ChEBI" id="CHEBI:137386"/>
        <dbReference type="ChEBI" id="CHEBI:137387"/>
        <dbReference type="EC" id="2.1.1.63"/>
    </reaction>
</comment>
<dbReference type="GO" id="GO:0032259">
    <property type="term" value="P:methylation"/>
    <property type="evidence" value="ECO:0007669"/>
    <property type="project" value="UniProtKB-KW"/>
</dbReference>
<evidence type="ECO:0000256" key="3">
    <source>
        <dbReference type="ARBA" id="ARBA00022679"/>
    </source>
</evidence>
<evidence type="ECO:0000256" key="2">
    <source>
        <dbReference type="ARBA" id="ARBA00022603"/>
    </source>
</evidence>
<evidence type="ECO:0000259" key="7">
    <source>
        <dbReference type="Pfam" id="PF01035"/>
    </source>
</evidence>
<name>A0ABP0ER42_9LACO</name>
<dbReference type="GO" id="GO:0003908">
    <property type="term" value="F:methylated-DNA-[protein]-cysteine S-methyltransferase activity"/>
    <property type="evidence" value="ECO:0007669"/>
    <property type="project" value="UniProtKB-EC"/>
</dbReference>
<proteinExistence type="predicted"/>
<dbReference type="EMBL" id="CAWVOH010000001">
    <property type="protein sequence ID" value="CAK8053960.1"/>
    <property type="molecule type" value="Genomic_DNA"/>
</dbReference>
<keyword evidence="2 9" id="KW-0489">Methyltransferase</keyword>
<gene>
    <name evidence="9" type="ORF">R54876_GBNLAHCA_00519</name>
</gene>
<evidence type="ECO:0000256" key="5">
    <source>
        <dbReference type="ARBA" id="ARBA00023204"/>
    </source>
</evidence>
<keyword evidence="3 9" id="KW-0808">Transferase</keyword>
<dbReference type="RefSeq" id="WP_349641505.1">
    <property type="nucleotide sequence ID" value="NZ_CAWVOH010000001.1"/>
</dbReference>
<dbReference type="SUPFAM" id="SSF46767">
    <property type="entry name" value="Methylated DNA-protein cysteine methyltransferase, C-terminal domain"/>
    <property type="match status" value="1"/>
</dbReference>
<dbReference type="PROSITE" id="PS00374">
    <property type="entry name" value="MGMT"/>
    <property type="match status" value="1"/>
</dbReference>
<dbReference type="Gene3D" id="1.10.10.10">
    <property type="entry name" value="Winged helix-like DNA-binding domain superfamily/Winged helix DNA-binding domain"/>
    <property type="match status" value="1"/>
</dbReference>
<dbReference type="PANTHER" id="PTHR10815:SF5">
    <property type="entry name" value="METHYLATED-DNA--PROTEIN-CYSTEINE METHYLTRANSFERASE"/>
    <property type="match status" value="1"/>
</dbReference>
<evidence type="ECO:0000259" key="8">
    <source>
        <dbReference type="Pfam" id="PF02870"/>
    </source>
</evidence>
<dbReference type="InterPro" id="IPR036631">
    <property type="entry name" value="MGMT_N_sf"/>
</dbReference>
<keyword evidence="10" id="KW-1185">Reference proteome</keyword>
<feature type="domain" description="Methylguanine DNA methyltransferase ribonuclease-like" evidence="8">
    <location>
        <begin position="3"/>
        <end position="73"/>
    </location>
</feature>
<reference evidence="9 10" key="1">
    <citation type="submission" date="2024-01" db="EMBL/GenBank/DDBJ databases">
        <authorList>
            <person name="Botero Cardona J."/>
        </authorList>
    </citation>
    <scope>NUCLEOTIDE SEQUENCE [LARGE SCALE GENOMIC DNA]</scope>
    <source>
        <strain evidence="9 10">LMG 33000</strain>
    </source>
</reference>
<dbReference type="InterPro" id="IPR036388">
    <property type="entry name" value="WH-like_DNA-bd_sf"/>
</dbReference>
<keyword evidence="4" id="KW-0227">DNA damage</keyword>
<dbReference type="SUPFAM" id="SSF53155">
    <property type="entry name" value="Methylated DNA-protein cysteine methyltransferase domain"/>
    <property type="match status" value="1"/>
</dbReference>
<dbReference type="Pfam" id="PF02870">
    <property type="entry name" value="Methyltransf_1N"/>
    <property type="match status" value="1"/>
</dbReference>
<comment type="caution">
    <text evidence="9">The sequence shown here is derived from an EMBL/GenBank/DDBJ whole genome shotgun (WGS) entry which is preliminary data.</text>
</comment>
<dbReference type="NCBIfam" id="TIGR00589">
    <property type="entry name" value="ogt"/>
    <property type="match status" value="1"/>
</dbReference>
<dbReference type="InterPro" id="IPR036217">
    <property type="entry name" value="MethylDNA_cys_MeTrfase_DNAb"/>
</dbReference>
<protein>
    <submittedName>
        <fullName evidence="9">DNA repair enzyme Ada (O6-methylguanine-DNA--protein-cysteine methyltransferase) (AdaB)</fullName>
        <ecNumber evidence="9">2.1.1.63</ecNumber>
    </submittedName>
</protein>